<dbReference type="AlphaFoldDB" id="A0A7H9BX53"/>
<reference evidence="2 3" key="1">
    <citation type="submission" date="2020-07" db="EMBL/GenBank/DDBJ databases">
        <title>The complete genome of Paracoccus pantotrophus ACCC 10489.</title>
        <authorList>
            <person name="Si Y."/>
        </authorList>
    </citation>
    <scope>NUCLEOTIDE SEQUENCE [LARGE SCALE GENOMIC DNA]</scope>
    <source>
        <strain evidence="2 3">ACCC10489</strain>
    </source>
</reference>
<organism evidence="2 3">
    <name type="scientific">Paracoccus pantotrophus</name>
    <name type="common">Thiosphaera pantotropha</name>
    <dbReference type="NCBI Taxonomy" id="82367"/>
    <lineage>
        <taxon>Bacteria</taxon>
        <taxon>Pseudomonadati</taxon>
        <taxon>Pseudomonadota</taxon>
        <taxon>Alphaproteobacteria</taxon>
        <taxon>Rhodobacterales</taxon>
        <taxon>Paracoccaceae</taxon>
        <taxon>Paracoccus</taxon>
    </lineage>
</organism>
<sequence>MITVDRILIKEFRGIRDLNVDLGSANFAVCGPNGTGKSGIVDALEFGLTGTISRLVGKGRGALSVKEHGPHVNSRTHPEKAVVTLEVSIPTLGKKATITRNVKSPKAPTITPDDPAIRAVFEHVQRHPE</sequence>
<accession>A0A7H9BX53</accession>
<proteinExistence type="predicted"/>
<dbReference type="InterPro" id="IPR027417">
    <property type="entry name" value="P-loop_NTPase"/>
</dbReference>
<dbReference type="RefSeq" id="WP_081762319.1">
    <property type="nucleotide sequence ID" value="NZ_CP058690.1"/>
</dbReference>
<dbReference type="EMBL" id="CP058690">
    <property type="protein sequence ID" value="QLH16004.1"/>
    <property type="molecule type" value="Genomic_DNA"/>
</dbReference>
<feature type="domain" description="Rad50/SbcC-type AAA" evidence="1">
    <location>
        <begin position="6"/>
        <end position="87"/>
    </location>
</feature>
<evidence type="ECO:0000259" key="1">
    <source>
        <dbReference type="Pfam" id="PF13476"/>
    </source>
</evidence>
<dbReference type="SUPFAM" id="SSF52540">
    <property type="entry name" value="P-loop containing nucleoside triphosphate hydrolases"/>
    <property type="match status" value="1"/>
</dbReference>
<dbReference type="PANTHER" id="PTHR32114">
    <property type="entry name" value="ABC TRANSPORTER ABCH.3"/>
    <property type="match status" value="1"/>
</dbReference>
<dbReference type="InterPro" id="IPR038729">
    <property type="entry name" value="Rad50/SbcC_AAA"/>
</dbReference>
<dbReference type="Proteomes" id="UP000509322">
    <property type="component" value="Chromosome 2"/>
</dbReference>
<evidence type="ECO:0000313" key="3">
    <source>
        <dbReference type="Proteomes" id="UP000509322"/>
    </source>
</evidence>
<dbReference type="Gene3D" id="3.40.50.300">
    <property type="entry name" value="P-loop containing nucleotide triphosphate hydrolases"/>
    <property type="match status" value="1"/>
</dbReference>
<evidence type="ECO:0000313" key="2">
    <source>
        <dbReference type="EMBL" id="QLH16004.1"/>
    </source>
</evidence>
<protein>
    <submittedName>
        <fullName evidence="2">AAA family ATPase</fullName>
    </submittedName>
</protein>
<name>A0A7H9BX53_PARPN</name>
<dbReference type="GO" id="GO:0006302">
    <property type="term" value="P:double-strand break repair"/>
    <property type="evidence" value="ECO:0007669"/>
    <property type="project" value="InterPro"/>
</dbReference>
<dbReference type="GO" id="GO:0016887">
    <property type="term" value="F:ATP hydrolysis activity"/>
    <property type="evidence" value="ECO:0007669"/>
    <property type="project" value="InterPro"/>
</dbReference>
<dbReference type="Pfam" id="PF13476">
    <property type="entry name" value="AAA_23"/>
    <property type="match status" value="1"/>
</dbReference>
<dbReference type="PANTHER" id="PTHR32114:SF2">
    <property type="entry name" value="ABC TRANSPORTER ABCH.3"/>
    <property type="match status" value="1"/>
</dbReference>
<gene>
    <name evidence="2" type="ORF">HYQ43_17945</name>
</gene>